<reference evidence="3 4" key="1">
    <citation type="submission" date="2018-07" db="EMBL/GenBank/DDBJ databases">
        <title>Genomic Encyclopedia of Type Strains, Phase IV (KMG-IV): sequencing the most valuable type-strain genomes for metagenomic binning, comparative biology and taxonomic classification.</title>
        <authorList>
            <person name="Goeker M."/>
        </authorList>
    </citation>
    <scope>NUCLEOTIDE SEQUENCE [LARGE SCALE GENOMIC DNA]</scope>
    <source>
        <strain evidence="3 4">DSM 21352</strain>
    </source>
</reference>
<gene>
    <name evidence="3" type="ORF">DFR41_12023</name>
</gene>
<keyword evidence="4" id="KW-1185">Reference proteome</keyword>
<evidence type="ECO:0000313" key="4">
    <source>
        <dbReference type="Proteomes" id="UP000255265"/>
    </source>
</evidence>
<dbReference type="CDD" id="cd07012">
    <property type="entry name" value="PBP2_Bug_TTT"/>
    <property type="match status" value="1"/>
</dbReference>
<dbReference type="AlphaFoldDB" id="A0A370F5M5"/>
<dbReference type="RefSeq" id="WP_114805000.1">
    <property type="nucleotide sequence ID" value="NZ_QQAV01000020.1"/>
</dbReference>
<proteinExistence type="inferred from homology"/>
<comment type="caution">
    <text evidence="3">The sequence shown here is derived from an EMBL/GenBank/DDBJ whole genome shotgun (WGS) entry which is preliminary data.</text>
</comment>
<dbReference type="PANTHER" id="PTHR42928:SF5">
    <property type="entry name" value="BLR1237 PROTEIN"/>
    <property type="match status" value="1"/>
</dbReference>
<evidence type="ECO:0000313" key="3">
    <source>
        <dbReference type="EMBL" id="RDI16617.1"/>
    </source>
</evidence>
<dbReference type="OrthoDB" id="8849854at2"/>
<keyword evidence="3" id="KW-0675">Receptor</keyword>
<dbReference type="Gene3D" id="3.40.190.150">
    <property type="entry name" value="Bordetella uptake gene, domain 1"/>
    <property type="match status" value="1"/>
</dbReference>
<dbReference type="PANTHER" id="PTHR42928">
    <property type="entry name" value="TRICARBOXYLATE-BINDING PROTEIN"/>
    <property type="match status" value="1"/>
</dbReference>
<evidence type="ECO:0000256" key="1">
    <source>
        <dbReference type="ARBA" id="ARBA00006987"/>
    </source>
</evidence>
<dbReference type="InterPro" id="IPR042100">
    <property type="entry name" value="Bug_dom1"/>
</dbReference>
<accession>A0A370F5M5</accession>
<name>A0A370F5M5_9BURK</name>
<evidence type="ECO:0000256" key="2">
    <source>
        <dbReference type="SAM" id="SignalP"/>
    </source>
</evidence>
<dbReference type="Gene3D" id="3.40.190.10">
    <property type="entry name" value="Periplasmic binding protein-like II"/>
    <property type="match status" value="1"/>
</dbReference>
<feature type="chain" id="PRO_5016595655" evidence="2">
    <location>
        <begin position="24"/>
        <end position="322"/>
    </location>
</feature>
<dbReference type="InterPro" id="IPR005064">
    <property type="entry name" value="BUG"/>
</dbReference>
<comment type="similarity">
    <text evidence="1">Belongs to the UPF0065 (bug) family.</text>
</comment>
<keyword evidence="2" id="KW-0732">Signal</keyword>
<organism evidence="3 4">
    <name type="scientific">Pseudacidovorax intermedius</name>
    <dbReference type="NCBI Taxonomy" id="433924"/>
    <lineage>
        <taxon>Bacteria</taxon>
        <taxon>Pseudomonadati</taxon>
        <taxon>Pseudomonadota</taxon>
        <taxon>Betaproteobacteria</taxon>
        <taxon>Burkholderiales</taxon>
        <taxon>Comamonadaceae</taxon>
        <taxon>Pseudacidovorax</taxon>
    </lineage>
</organism>
<dbReference type="Proteomes" id="UP000255265">
    <property type="component" value="Unassembled WGS sequence"/>
</dbReference>
<protein>
    <submittedName>
        <fullName evidence="3">Tripartite-type tricarboxylate transporter receptor subunit TctC</fullName>
    </submittedName>
</protein>
<dbReference type="SUPFAM" id="SSF53850">
    <property type="entry name" value="Periplasmic binding protein-like II"/>
    <property type="match status" value="1"/>
</dbReference>
<dbReference type="EMBL" id="QQAV01000020">
    <property type="protein sequence ID" value="RDI16617.1"/>
    <property type="molecule type" value="Genomic_DNA"/>
</dbReference>
<dbReference type="PIRSF" id="PIRSF017082">
    <property type="entry name" value="YflP"/>
    <property type="match status" value="1"/>
</dbReference>
<sequence>MNRRKLIQSLAALGPASVASAFAQEYPARQLRLLVPYTAGGGTDLAARVVMKKLSEQLGQPIIVENKPGGGAALAYIELLRSKPDGYVLTTGSGVTSLLNLLNSKLPFDAATELVQVAPLASVPIVLVASNKVPAGNVAELIAYVKQHPGLSFGTPGPATPHHLAGVLFASMAGLQMTHVGYRGTAPAVQDVVGGHLPLAIVGLSTAIQFARSGQLKVLGVGSSQRSGLAPDIPTLAEGGLAGYDASYWYDICVASGVPQPVVERLHAGITKAVQDHDVRAALTAAGLEPMAVTRDVYRRMLRSERAKWEPVIRANNIQMGS</sequence>
<dbReference type="Pfam" id="PF03401">
    <property type="entry name" value="TctC"/>
    <property type="match status" value="1"/>
</dbReference>
<feature type="signal peptide" evidence="2">
    <location>
        <begin position="1"/>
        <end position="23"/>
    </location>
</feature>